<evidence type="ECO:0000313" key="2">
    <source>
        <dbReference type="EMBL" id="PMD29917.1"/>
    </source>
</evidence>
<proteinExistence type="predicted"/>
<dbReference type="Proteomes" id="UP000235786">
    <property type="component" value="Unassembled WGS sequence"/>
</dbReference>
<sequence>MQPTTPASVHPTSTGTPARANAATGPCLSPAVHLGKSPGVLRARTKAASTNNDYCQNTGWGSTWCQAPPEYPPETCPGKQKGCADKNECECPAPMLWDDSSKECKYQPMPEPSCPPLQSPYCGKSKEEWCSYG</sequence>
<accession>A0A2J6QUH9</accession>
<dbReference type="OrthoDB" id="409374at2759"/>
<dbReference type="AlphaFoldDB" id="A0A2J6QUH9"/>
<reference evidence="2 3" key="1">
    <citation type="submission" date="2016-04" db="EMBL/GenBank/DDBJ databases">
        <title>A degradative enzymes factory behind the ericoid mycorrhizal symbiosis.</title>
        <authorList>
            <consortium name="DOE Joint Genome Institute"/>
            <person name="Martino E."/>
            <person name="Morin E."/>
            <person name="Grelet G."/>
            <person name="Kuo A."/>
            <person name="Kohler A."/>
            <person name="Daghino S."/>
            <person name="Barry K."/>
            <person name="Choi C."/>
            <person name="Cichocki N."/>
            <person name="Clum A."/>
            <person name="Copeland A."/>
            <person name="Hainaut M."/>
            <person name="Haridas S."/>
            <person name="Labutti K."/>
            <person name="Lindquist E."/>
            <person name="Lipzen A."/>
            <person name="Khouja H.-R."/>
            <person name="Murat C."/>
            <person name="Ohm R."/>
            <person name="Olson A."/>
            <person name="Spatafora J."/>
            <person name="Veneault-Fourrey C."/>
            <person name="Henrissat B."/>
            <person name="Grigoriev I."/>
            <person name="Martin F."/>
            <person name="Perotto S."/>
        </authorList>
    </citation>
    <scope>NUCLEOTIDE SEQUENCE [LARGE SCALE GENOMIC DNA]</scope>
    <source>
        <strain evidence="2 3">F</strain>
    </source>
</reference>
<feature type="region of interest" description="Disordered" evidence="1">
    <location>
        <begin position="1"/>
        <end position="25"/>
    </location>
</feature>
<evidence type="ECO:0000313" key="3">
    <source>
        <dbReference type="Proteomes" id="UP000235786"/>
    </source>
</evidence>
<evidence type="ECO:0000256" key="1">
    <source>
        <dbReference type="SAM" id="MobiDB-lite"/>
    </source>
</evidence>
<keyword evidence="3" id="KW-1185">Reference proteome</keyword>
<name>A0A2J6QUH9_HYAVF</name>
<feature type="compositionally biased region" description="Polar residues" evidence="1">
    <location>
        <begin position="1"/>
        <end position="16"/>
    </location>
</feature>
<organism evidence="2 3">
    <name type="scientific">Hyaloscypha variabilis (strain UAMH 11265 / GT02V1 / F)</name>
    <name type="common">Meliniomyces variabilis</name>
    <dbReference type="NCBI Taxonomy" id="1149755"/>
    <lineage>
        <taxon>Eukaryota</taxon>
        <taxon>Fungi</taxon>
        <taxon>Dikarya</taxon>
        <taxon>Ascomycota</taxon>
        <taxon>Pezizomycotina</taxon>
        <taxon>Leotiomycetes</taxon>
        <taxon>Helotiales</taxon>
        <taxon>Hyaloscyphaceae</taxon>
        <taxon>Hyaloscypha</taxon>
        <taxon>Hyaloscypha variabilis</taxon>
    </lineage>
</organism>
<protein>
    <submittedName>
        <fullName evidence="2">Uncharacterized protein</fullName>
    </submittedName>
</protein>
<dbReference type="EMBL" id="KZ613970">
    <property type="protein sequence ID" value="PMD29917.1"/>
    <property type="molecule type" value="Genomic_DNA"/>
</dbReference>
<gene>
    <name evidence="2" type="ORF">L207DRAFT_538375</name>
</gene>